<dbReference type="GO" id="GO:0005829">
    <property type="term" value="C:cytosol"/>
    <property type="evidence" value="ECO:0007669"/>
    <property type="project" value="TreeGrafter"/>
</dbReference>
<dbReference type="InterPro" id="IPR007416">
    <property type="entry name" value="YggL_50S_bp"/>
</dbReference>
<gene>
    <name evidence="1" type="ORF">BVH74_13280</name>
</gene>
<evidence type="ECO:0008006" key="3">
    <source>
        <dbReference type="Google" id="ProtNLM"/>
    </source>
</evidence>
<protein>
    <recommendedName>
        <fullName evidence="3">DUF469 domain-containing protein</fullName>
    </recommendedName>
</protein>
<accession>A0A1V0B6Y8</accession>
<dbReference type="Pfam" id="PF04320">
    <property type="entry name" value="YggL_50S_bp"/>
    <property type="match status" value="1"/>
</dbReference>
<dbReference type="Proteomes" id="UP000243488">
    <property type="component" value="Chromosome"/>
</dbReference>
<dbReference type="AlphaFoldDB" id="A0A1V0B6Y8"/>
<dbReference type="KEGG" id="ppha:BVH74_13280"/>
<dbReference type="EMBL" id="CP020100">
    <property type="protein sequence ID" value="AQZ95660.1"/>
    <property type="molecule type" value="Genomic_DNA"/>
</dbReference>
<evidence type="ECO:0000313" key="1">
    <source>
        <dbReference type="EMBL" id="AQZ95660.1"/>
    </source>
</evidence>
<dbReference type="STRING" id="1931241.BVH74_13280"/>
<evidence type="ECO:0000313" key="2">
    <source>
        <dbReference type="Proteomes" id="UP000243488"/>
    </source>
</evidence>
<dbReference type="PANTHER" id="PTHR38778">
    <property type="entry name" value="CYTOPLASMIC PROTEIN-RELATED"/>
    <property type="match status" value="1"/>
</dbReference>
<organism evidence="1 2">
    <name type="scientific">Halopseudomonas phragmitis</name>
    <dbReference type="NCBI Taxonomy" id="1931241"/>
    <lineage>
        <taxon>Bacteria</taxon>
        <taxon>Pseudomonadati</taxon>
        <taxon>Pseudomonadota</taxon>
        <taxon>Gammaproteobacteria</taxon>
        <taxon>Pseudomonadales</taxon>
        <taxon>Pseudomonadaceae</taxon>
        <taxon>Halopseudomonas</taxon>
    </lineage>
</organism>
<sequence>MTTQRSRRLRKKLRVDEFQEMGFDFSVELKQPLDESQADALVDAFLDEVVIPRGLEFGGWINGGFICKAGRGSATDADREAVADWFKARAEVSDANVSPLVDAWH</sequence>
<keyword evidence="2" id="KW-1185">Reference proteome</keyword>
<name>A0A1V0B6Y8_9GAMM</name>
<dbReference type="RefSeq" id="WP_080050527.1">
    <property type="nucleotide sequence ID" value="NZ_CP020100.1"/>
</dbReference>
<proteinExistence type="predicted"/>
<dbReference type="PANTHER" id="PTHR38778:SF1">
    <property type="entry name" value="CYTOPLASMIC PROTEIN"/>
    <property type="match status" value="1"/>
</dbReference>
<reference evidence="1 2" key="1">
    <citation type="submission" date="2017-03" db="EMBL/GenBank/DDBJ databases">
        <title>Complete genome sequence of the novel DNRA strain Pseudomonas sp. S-6-2 isolated from Chinese polluted river sediment. Journal of Biotechnology.</title>
        <authorList>
            <person name="Li J."/>
            <person name="Xiang F."/>
            <person name="Wang L."/>
            <person name="Xi L."/>
            <person name="Liu J."/>
        </authorList>
    </citation>
    <scope>NUCLEOTIDE SEQUENCE [LARGE SCALE GENOMIC DNA]</scope>
    <source>
        <strain evidence="1 2">S-6-2</strain>
    </source>
</reference>